<dbReference type="KEGG" id="dpx:DAPPUDRAFT_319206"/>
<dbReference type="HOGENOM" id="CLU_1050750_0_0_1"/>
<gene>
    <name evidence="1" type="ORF">DAPPUDRAFT_319206</name>
</gene>
<sequence>MEDLFIHLRNESNDSNVNWYTTHPQLRQPAEGKVPCPLRSKVTEIITLNVLCSGVEVGPSPSNVNLQNERPVCMSFTFEGHGDHYLKIVIQWCRGWVRTGSVCFIAKQICNIYLLRRGSEIPHHRVYCPSLLHRGPSYFNTKAVEYYTEPHKYYSDPNYSTTIEAAKYYVAQTYNTAAAPSYYVELYYDEAPNYHYTEKATHYTTTYTAPVYFTEEPKYDSAPSYYQTEAPVYYTKATGYYTTTKW</sequence>
<dbReference type="PhylomeDB" id="E9GL05"/>
<dbReference type="InParanoid" id="E9GL05"/>
<evidence type="ECO:0000313" key="2">
    <source>
        <dbReference type="Proteomes" id="UP000000305"/>
    </source>
</evidence>
<keyword evidence="2" id="KW-1185">Reference proteome</keyword>
<dbReference type="PANTHER" id="PTHR23263:SF124">
    <property type="entry name" value="SMALL PROLINE-RICH PROTEIN 3"/>
    <property type="match status" value="1"/>
</dbReference>
<accession>E9GL05</accession>
<evidence type="ECO:0000313" key="1">
    <source>
        <dbReference type="EMBL" id="EFX79878.1"/>
    </source>
</evidence>
<dbReference type="PANTHER" id="PTHR23263">
    <property type="entry name" value="SMALL PROLINE-RICH PROTEIN"/>
    <property type="match status" value="1"/>
</dbReference>
<protein>
    <submittedName>
        <fullName evidence="1">Uncharacterized protein</fullName>
    </submittedName>
</protein>
<reference evidence="1 2" key="1">
    <citation type="journal article" date="2011" name="Science">
        <title>The ecoresponsive genome of Daphnia pulex.</title>
        <authorList>
            <person name="Colbourne J.K."/>
            <person name="Pfrender M.E."/>
            <person name="Gilbert D."/>
            <person name="Thomas W.K."/>
            <person name="Tucker A."/>
            <person name="Oakley T.H."/>
            <person name="Tokishita S."/>
            <person name="Aerts A."/>
            <person name="Arnold G.J."/>
            <person name="Basu M.K."/>
            <person name="Bauer D.J."/>
            <person name="Caceres C.E."/>
            <person name="Carmel L."/>
            <person name="Casola C."/>
            <person name="Choi J.H."/>
            <person name="Detter J.C."/>
            <person name="Dong Q."/>
            <person name="Dusheyko S."/>
            <person name="Eads B.D."/>
            <person name="Frohlich T."/>
            <person name="Geiler-Samerotte K.A."/>
            <person name="Gerlach D."/>
            <person name="Hatcher P."/>
            <person name="Jogdeo S."/>
            <person name="Krijgsveld J."/>
            <person name="Kriventseva E.V."/>
            <person name="Kultz D."/>
            <person name="Laforsch C."/>
            <person name="Lindquist E."/>
            <person name="Lopez J."/>
            <person name="Manak J.R."/>
            <person name="Muller J."/>
            <person name="Pangilinan J."/>
            <person name="Patwardhan R.P."/>
            <person name="Pitluck S."/>
            <person name="Pritham E.J."/>
            <person name="Rechtsteiner A."/>
            <person name="Rho M."/>
            <person name="Rogozin I.B."/>
            <person name="Sakarya O."/>
            <person name="Salamov A."/>
            <person name="Schaack S."/>
            <person name="Shapiro H."/>
            <person name="Shiga Y."/>
            <person name="Skalitzky C."/>
            <person name="Smith Z."/>
            <person name="Souvorov A."/>
            <person name="Sung W."/>
            <person name="Tang Z."/>
            <person name="Tsuchiya D."/>
            <person name="Tu H."/>
            <person name="Vos H."/>
            <person name="Wang M."/>
            <person name="Wolf Y.I."/>
            <person name="Yamagata H."/>
            <person name="Yamada T."/>
            <person name="Ye Y."/>
            <person name="Shaw J.R."/>
            <person name="Andrews J."/>
            <person name="Crease T.J."/>
            <person name="Tang H."/>
            <person name="Lucas S.M."/>
            <person name="Robertson H.M."/>
            <person name="Bork P."/>
            <person name="Koonin E.V."/>
            <person name="Zdobnov E.M."/>
            <person name="Grigoriev I.V."/>
            <person name="Lynch M."/>
            <person name="Boore J.L."/>
        </authorList>
    </citation>
    <scope>NUCLEOTIDE SEQUENCE [LARGE SCALE GENOMIC DNA]</scope>
</reference>
<organism evidence="1 2">
    <name type="scientific">Daphnia pulex</name>
    <name type="common">Water flea</name>
    <dbReference type="NCBI Taxonomy" id="6669"/>
    <lineage>
        <taxon>Eukaryota</taxon>
        <taxon>Metazoa</taxon>
        <taxon>Ecdysozoa</taxon>
        <taxon>Arthropoda</taxon>
        <taxon>Crustacea</taxon>
        <taxon>Branchiopoda</taxon>
        <taxon>Diplostraca</taxon>
        <taxon>Cladocera</taxon>
        <taxon>Anomopoda</taxon>
        <taxon>Daphniidae</taxon>
        <taxon>Daphnia</taxon>
    </lineage>
</organism>
<name>E9GL05_DAPPU</name>
<dbReference type="EMBL" id="GL732550">
    <property type="protein sequence ID" value="EFX79878.1"/>
    <property type="molecule type" value="Genomic_DNA"/>
</dbReference>
<proteinExistence type="predicted"/>
<dbReference type="AlphaFoldDB" id="E9GL05"/>
<dbReference type="Proteomes" id="UP000000305">
    <property type="component" value="Unassembled WGS sequence"/>
</dbReference>